<evidence type="ECO:0000256" key="9">
    <source>
        <dbReference type="ARBA" id="ARBA00023284"/>
    </source>
</evidence>
<dbReference type="Pfam" id="PF07884">
    <property type="entry name" value="VKOR"/>
    <property type="match status" value="1"/>
</dbReference>
<evidence type="ECO:0000256" key="6">
    <source>
        <dbReference type="ARBA" id="ARBA00023002"/>
    </source>
</evidence>
<evidence type="ECO:0000313" key="13">
    <source>
        <dbReference type="EMBL" id="OIQ83715.1"/>
    </source>
</evidence>
<evidence type="ECO:0000256" key="2">
    <source>
        <dbReference type="ARBA" id="ARBA00006214"/>
    </source>
</evidence>
<proteinExistence type="inferred from homology"/>
<feature type="transmembrane region" description="Helical" evidence="11">
    <location>
        <begin position="151"/>
        <end position="180"/>
    </location>
</feature>
<evidence type="ECO:0000259" key="12">
    <source>
        <dbReference type="SMART" id="SM00756"/>
    </source>
</evidence>
<evidence type="ECO:0000256" key="4">
    <source>
        <dbReference type="ARBA" id="ARBA00022719"/>
    </source>
</evidence>
<feature type="transmembrane region" description="Helical" evidence="11">
    <location>
        <begin position="38"/>
        <end position="57"/>
    </location>
</feature>
<dbReference type="Gene3D" id="1.20.1440.130">
    <property type="entry name" value="VKOR domain"/>
    <property type="match status" value="1"/>
</dbReference>
<feature type="transmembrane region" description="Helical" evidence="11">
    <location>
        <begin position="201"/>
        <end position="221"/>
    </location>
</feature>
<evidence type="ECO:0000256" key="7">
    <source>
        <dbReference type="ARBA" id="ARBA00023136"/>
    </source>
</evidence>
<protein>
    <submittedName>
        <fullName evidence="13">Vitamin K epoxide reductase family protein</fullName>
    </submittedName>
</protein>
<evidence type="ECO:0000256" key="10">
    <source>
        <dbReference type="SAM" id="MobiDB-lite"/>
    </source>
</evidence>
<keyword evidence="4" id="KW-0874">Quinone</keyword>
<keyword evidence="3 11" id="KW-0812">Transmembrane</keyword>
<name>A0A1J5R1V4_9ZZZZ</name>
<dbReference type="InterPro" id="IPR038354">
    <property type="entry name" value="VKOR_sf"/>
</dbReference>
<organism evidence="13">
    <name type="scientific">mine drainage metagenome</name>
    <dbReference type="NCBI Taxonomy" id="410659"/>
    <lineage>
        <taxon>unclassified sequences</taxon>
        <taxon>metagenomes</taxon>
        <taxon>ecological metagenomes</taxon>
    </lineage>
</organism>
<dbReference type="AlphaFoldDB" id="A0A1J5R1V4"/>
<dbReference type="GO" id="GO:0048038">
    <property type="term" value="F:quinone binding"/>
    <property type="evidence" value="ECO:0007669"/>
    <property type="project" value="UniProtKB-KW"/>
</dbReference>
<reference evidence="13" key="1">
    <citation type="submission" date="2016-10" db="EMBL/GenBank/DDBJ databases">
        <title>Sequence of Gallionella enrichment culture.</title>
        <authorList>
            <person name="Poehlein A."/>
            <person name="Muehling M."/>
            <person name="Daniel R."/>
        </authorList>
    </citation>
    <scope>NUCLEOTIDE SEQUENCE</scope>
</reference>
<dbReference type="GO" id="GO:0016491">
    <property type="term" value="F:oxidoreductase activity"/>
    <property type="evidence" value="ECO:0007669"/>
    <property type="project" value="UniProtKB-KW"/>
</dbReference>
<evidence type="ECO:0000256" key="5">
    <source>
        <dbReference type="ARBA" id="ARBA00022989"/>
    </source>
</evidence>
<evidence type="ECO:0000256" key="8">
    <source>
        <dbReference type="ARBA" id="ARBA00023157"/>
    </source>
</evidence>
<keyword evidence="6" id="KW-0560">Oxidoreductase</keyword>
<feature type="domain" description="Vitamin K epoxide reductase" evidence="12">
    <location>
        <begin position="36"/>
        <end position="177"/>
    </location>
</feature>
<keyword evidence="9" id="KW-0676">Redox-active center</keyword>
<comment type="similarity">
    <text evidence="2">Belongs to the VKOR family.</text>
</comment>
<keyword evidence="7 11" id="KW-0472">Membrane</keyword>
<comment type="subcellular location">
    <subcellularLocation>
        <location evidence="1">Membrane</location>
        <topology evidence="1">Multi-pass membrane protein</topology>
    </subcellularLocation>
</comment>
<sequence length="227" mass="24598">MPNASRAAQRPAEPTDPDRGTSEDEDDLPSGWRHSNGWIFGVMLVAAALSLLGSFVLSNDAVILAGNKNAALTCNVNAVISCGTVGNSWQAALLGFPNAFLGVAFAPVVMTIAVAGMVGVRFPRWFMLGAQLMYTIALGFAYWLFSQSMFVIGALCPWCLLVMLATTVSFATLLHANVLQDNLYLPRRLQRRLLEMVRSDVDAYLLVTWIVLLAASIVLKYGSRLLA</sequence>
<evidence type="ECO:0000256" key="11">
    <source>
        <dbReference type="SAM" id="Phobius"/>
    </source>
</evidence>
<gene>
    <name evidence="13" type="ORF">GALL_344750</name>
</gene>
<dbReference type="InterPro" id="IPR012932">
    <property type="entry name" value="VKOR"/>
</dbReference>
<dbReference type="InterPro" id="IPR041714">
    <property type="entry name" value="VKOR_Actinobacteria"/>
</dbReference>
<feature type="transmembrane region" description="Helical" evidence="11">
    <location>
        <begin position="125"/>
        <end position="145"/>
    </location>
</feature>
<feature type="transmembrane region" description="Helical" evidence="11">
    <location>
        <begin position="99"/>
        <end position="118"/>
    </location>
</feature>
<keyword evidence="5 11" id="KW-1133">Transmembrane helix</keyword>
<dbReference type="EMBL" id="MLJW01000678">
    <property type="protein sequence ID" value="OIQ83715.1"/>
    <property type="molecule type" value="Genomic_DNA"/>
</dbReference>
<keyword evidence="8" id="KW-1015">Disulfide bond</keyword>
<comment type="caution">
    <text evidence="13">The sequence shown here is derived from an EMBL/GenBank/DDBJ whole genome shotgun (WGS) entry which is preliminary data.</text>
</comment>
<dbReference type="GO" id="GO:0016020">
    <property type="term" value="C:membrane"/>
    <property type="evidence" value="ECO:0007669"/>
    <property type="project" value="UniProtKB-SubCell"/>
</dbReference>
<feature type="region of interest" description="Disordered" evidence="10">
    <location>
        <begin position="1"/>
        <end position="29"/>
    </location>
</feature>
<accession>A0A1J5R1V4</accession>
<evidence type="ECO:0000256" key="3">
    <source>
        <dbReference type="ARBA" id="ARBA00022692"/>
    </source>
</evidence>
<evidence type="ECO:0000256" key="1">
    <source>
        <dbReference type="ARBA" id="ARBA00004141"/>
    </source>
</evidence>
<dbReference type="CDD" id="cd12922">
    <property type="entry name" value="VKOR_5"/>
    <property type="match status" value="1"/>
</dbReference>
<dbReference type="SMART" id="SM00756">
    <property type="entry name" value="VKc"/>
    <property type="match status" value="1"/>
</dbReference>